<comment type="similarity">
    <text evidence="2">Belongs to the FAD-binding monooxygenase family.</text>
</comment>
<evidence type="ECO:0000313" key="7">
    <source>
        <dbReference type="EMBL" id="MBM7060667.1"/>
    </source>
</evidence>
<keyword evidence="5" id="KW-0560">Oxidoreductase</keyword>
<evidence type="ECO:0000256" key="2">
    <source>
        <dbReference type="ARBA" id="ARBA00010139"/>
    </source>
</evidence>
<dbReference type="RefSeq" id="WP_204915779.1">
    <property type="nucleotide sequence ID" value="NZ_JAFEUP010000002.1"/>
</dbReference>
<dbReference type="Pfam" id="PF13450">
    <property type="entry name" value="NAD_binding_8"/>
    <property type="match status" value="1"/>
</dbReference>
<dbReference type="PANTHER" id="PTHR43872">
    <property type="entry name" value="MONOOXYGENASE, PUTATIVE (AFU_ORTHOLOGUE AFUA_8G02570)-RELATED"/>
    <property type="match status" value="1"/>
</dbReference>
<dbReference type="Proteomes" id="UP000717995">
    <property type="component" value="Unassembled WGS sequence"/>
</dbReference>
<proteinExistence type="inferred from homology"/>
<dbReference type="Gene3D" id="3.50.50.60">
    <property type="entry name" value="FAD/NAD(P)-binding domain"/>
    <property type="match status" value="1"/>
</dbReference>
<sequence>MQNHYDVLIIGAGLSGIGMGCHLVRESPQLTYAIIERRQAMGGTWDLFRYPGIRSDADMFSFGYGFRRWDKLKTLADGASIRQYIADTAAEHGVDHNIHYGLASTEANWSSTERLWTLKTLDEKTGEVQVFTSRFVVSCVGYYNYDNGYLPTFPGSERFQGQMIHPQHWPENLDYRNKRIVIIGSGATAVTLVPALAPEAAHVTMLQRSPSYIITVPGSDALSAVLRHVLPMRWVSAFARKRNIWLARAIYKAARRWPNKVRDWLLANVKKQVGDDIDMRHFTPSYMPWDERLCAVPDGDLFKVLRSGKADVVTEHIQTFTETGIRLKSGQELEADIIITATGLQLQALGGMELKVDGQRQNLAERMTYKGALAEDIPNMASVFGYTNAPWTLKADLVSHYLCRLYNYMGEHHFEVCTPKAPEGEKEAGSVMSTLDSGYVKRSANLLPRQGRHLPWRVLNHYEQDRVMYKQPIADGVLEFSPISRQATAPRSNSRATEIS</sequence>
<keyword evidence="6" id="KW-0503">Monooxygenase</keyword>
<evidence type="ECO:0000256" key="6">
    <source>
        <dbReference type="ARBA" id="ARBA00023033"/>
    </source>
</evidence>
<evidence type="ECO:0000256" key="1">
    <source>
        <dbReference type="ARBA" id="ARBA00001974"/>
    </source>
</evidence>
<keyword evidence="8" id="KW-1185">Reference proteome</keyword>
<evidence type="ECO:0000256" key="4">
    <source>
        <dbReference type="ARBA" id="ARBA00022827"/>
    </source>
</evidence>
<comment type="caution">
    <text evidence="7">The sequence shown here is derived from an EMBL/GenBank/DDBJ whole genome shotgun (WGS) entry which is preliminary data.</text>
</comment>
<dbReference type="InterPro" id="IPR036188">
    <property type="entry name" value="FAD/NAD-bd_sf"/>
</dbReference>
<organism evidence="7 8">
    <name type="scientific">Zestomonas insulae</name>
    <dbReference type="NCBI Taxonomy" id="2809017"/>
    <lineage>
        <taxon>Bacteria</taxon>
        <taxon>Pseudomonadati</taxon>
        <taxon>Pseudomonadota</taxon>
        <taxon>Gammaproteobacteria</taxon>
        <taxon>Pseudomonadales</taxon>
        <taxon>Pseudomonadaceae</taxon>
        <taxon>Zestomonas</taxon>
    </lineage>
</organism>
<comment type="cofactor">
    <cofactor evidence="1">
        <name>FAD</name>
        <dbReference type="ChEBI" id="CHEBI:57692"/>
    </cofactor>
</comment>
<evidence type="ECO:0000313" key="8">
    <source>
        <dbReference type="Proteomes" id="UP000717995"/>
    </source>
</evidence>
<reference evidence="7 8" key="1">
    <citation type="submission" date="2021-02" db="EMBL/GenBank/DDBJ databases">
        <authorList>
            <person name="Lee D.-H."/>
        </authorList>
    </citation>
    <scope>NUCLEOTIDE SEQUENCE [LARGE SCALE GENOMIC DNA]</scope>
    <source>
        <strain evidence="7 8">UL073</strain>
    </source>
</reference>
<accession>A0ABS2IFG6</accession>
<dbReference type="Pfam" id="PF00743">
    <property type="entry name" value="FMO-like"/>
    <property type="match status" value="1"/>
</dbReference>
<keyword evidence="4" id="KW-0274">FAD</keyword>
<dbReference type="EMBL" id="JAFEUP010000002">
    <property type="protein sequence ID" value="MBM7060667.1"/>
    <property type="molecule type" value="Genomic_DNA"/>
</dbReference>
<keyword evidence="3" id="KW-0285">Flavoprotein</keyword>
<gene>
    <name evidence="7" type="ORF">JQX08_08085</name>
</gene>
<evidence type="ECO:0000256" key="3">
    <source>
        <dbReference type="ARBA" id="ARBA00022630"/>
    </source>
</evidence>
<protein>
    <submittedName>
        <fullName evidence="7">NAD(P)/FAD-dependent oxidoreductase</fullName>
    </submittedName>
</protein>
<dbReference type="SUPFAM" id="SSF51905">
    <property type="entry name" value="FAD/NAD(P)-binding domain"/>
    <property type="match status" value="1"/>
</dbReference>
<dbReference type="InterPro" id="IPR020946">
    <property type="entry name" value="Flavin_mOase-like"/>
</dbReference>
<dbReference type="InterPro" id="IPR051820">
    <property type="entry name" value="FAD-binding_MO"/>
</dbReference>
<dbReference type="PANTHER" id="PTHR43872:SF1">
    <property type="entry name" value="MONOOXYGENASE, PUTATIVE (AFU_ORTHOLOGUE AFUA_8G02570)-RELATED"/>
    <property type="match status" value="1"/>
</dbReference>
<name>A0ABS2IFG6_9GAMM</name>
<evidence type="ECO:0000256" key="5">
    <source>
        <dbReference type="ARBA" id="ARBA00023002"/>
    </source>
</evidence>